<evidence type="ECO:0000256" key="7">
    <source>
        <dbReference type="ARBA" id="ARBA00023242"/>
    </source>
</evidence>
<evidence type="ECO:0000256" key="8">
    <source>
        <dbReference type="SAM" id="MobiDB-lite"/>
    </source>
</evidence>
<evidence type="ECO:0000313" key="10">
    <source>
        <dbReference type="EMBL" id="KAG8083332.1"/>
    </source>
</evidence>
<dbReference type="InterPro" id="IPR002483">
    <property type="entry name" value="PWI_dom"/>
</dbReference>
<dbReference type="GO" id="GO:0043488">
    <property type="term" value="P:regulation of mRNA stability"/>
    <property type="evidence" value="ECO:0007669"/>
    <property type="project" value="InterPro"/>
</dbReference>
<comment type="similarity">
    <text evidence="2">Belongs to the ZC3H14 family.</text>
</comment>
<evidence type="ECO:0000256" key="6">
    <source>
        <dbReference type="ARBA" id="ARBA00022833"/>
    </source>
</evidence>
<dbReference type="GO" id="GO:0005634">
    <property type="term" value="C:nucleus"/>
    <property type="evidence" value="ECO:0007669"/>
    <property type="project" value="UniProtKB-SubCell"/>
</dbReference>
<dbReference type="PANTHER" id="PTHR14738">
    <property type="entry name" value="ZINC FINGER CCCH DOMAIN-CONTAINING PROTEIN 14"/>
    <property type="match status" value="1"/>
</dbReference>
<dbReference type="AlphaFoldDB" id="A0A8J5TD75"/>
<reference evidence="10" key="2">
    <citation type="submission" date="2021-02" db="EMBL/GenBank/DDBJ databases">
        <authorList>
            <person name="Kimball J.A."/>
            <person name="Haas M.W."/>
            <person name="Macchietto M."/>
            <person name="Kono T."/>
            <person name="Duquette J."/>
            <person name="Shao M."/>
        </authorList>
    </citation>
    <scope>NUCLEOTIDE SEQUENCE</scope>
    <source>
        <tissue evidence="10">Fresh leaf tissue</tissue>
    </source>
</reference>
<feature type="domain" description="PWI" evidence="9">
    <location>
        <begin position="52"/>
        <end position="97"/>
    </location>
</feature>
<keyword evidence="5" id="KW-0863">Zinc-finger</keyword>
<dbReference type="Pfam" id="PF01480">
    <property type="entry name" value="PWI"/>
    <property type="match status" value="1"/>
</dbReference>
<evidence type="ECO:0000313" key="11">
    <source>
        <dbReference type="Proteomes" id="UP000729402"/>
    </source>
</evidence>
<gene>
    <name evidence="10" type="ORF">GUJ93_ZPchr0015g6640</name>
</gene>
<proteinExistence type="inferred from homology"/>
<dbReference type="GO" id="GO:0008143">
    <property type="term" value="F:poly(A) binding"/>
    <property type="evidence" value="ECO:0007669"/>
    <property type="project" value="InterPro"/>
</dbReference>
<organism evidence="10 11">
    <name type="scientific">Zizania palustris</name>
    <name type="common">Northern wild rice</name>
    <dbReference type="NCBI Taxonomy" id="103762"/>
    <lineage>
        <taxon>Eukaryota</taxon>
        <taxon>Viridiplantae</taxon>
        <taxon>Streptophyta</taxon>
        <taxon>Embryophyta</taxon>
        <taxon>Tracheophyta</taxon>
        <taxon>Spermatophyta</taxon>
        <taxon>Magnoliopsida</taxon>
        <taxon>Liliopsida</taxon>
        <taxon>Poales</taxon>
        <taxon>Poaceae</taxon>
        <taxon>BOP clade</taxon>
        <taxon>Oryzoideae</taxon>
        <taxon>Oryzeae</taxon>
        <taxon>Zizaniinae</taxon>
        <taxon>Zizania</taxon>
    </lineage>
</organism>
<keyword evidence="3" id="KW-0479">Metal-binding</keyword>
<name>A0A8J5TD75_ZIZPA</name>
<dbReference type="OrthoDB" id="4726at2759"/>
<evidence type="ECO:0000259" key="9">
    <source>
        <dbReference type="Pfam" id="PF01480"/>
    </source>
</evidence>
<accession>A0A8J5TD75</accession>
<evidence type="ECO:0000256" key="5">
    <source>
        <dbReference type="ARBA" id="ARBA00022771"/>
    </source>
</evidence>
<keyword evidence="6" id="KW-0862">Zinc</keyword>
<comment type="caution">
    <text evidence="10">The sequence shown here is derived from an EMBL/GenBank/DDBJ whole genome shotgun (WGS) entry which is preliminary data.</text>
</comment>
<dbReference type="EMBL" id="JAAALK010000085">
    <property type="protein sequence ID" value="KAG8083332.1"/>
    <property type="molecule type" value="Genomic_DNA"/>
</dbReference>
<reference evidence="10" key="1">
    <citation type="journal article" date="2021" name="bioRxiv">
        <title>Whole Genome Assembly and Annotation of Northern Wild Rice, Zizania palustris L., Supports a Whole Genome Duplication in the Zizania Genus.</title>
        <authorList>
            <person name="Haas M."/>
            <person name="Kono T."/>
            <person name="Macchietto M."/>
            <person name="Millas R."/>
            <person name="McGilp L."/>
            <person name="Shao M."/>
            <person name="Duquette J."/>
            <person name="Hirsch C.N."/>
            <person name="Kimball J."/>
        </authorList>
    </citation>
    <scope>NUCLEOTIDE SEQUENCE</scope>
    <source>
        <tissue evidence="10">Fresh leaf tissue</tissue>
    </source>
</reference>
<protein>
    <recommendedName>
        <fullName evidence="9">PWI domain-containing protein</fullName>
    </recommendedName>
</protein>
<dbReference type="PANTHER" id="PTHR14738:SF29">
    <property type="entry name" value="ZINC FINGER CCCH DOMAIN-CONTAINING PROTEIN 14"/>
    <property type="match status" value="1"/>
</dbReference>
<feature type="region of interest" description="Disordered" evidence="8">
    <location>
        <begin position="105"/>
        <end position="129"/>
    </location>
</feature>
<dbReference type="GO" id="GO:0005737">
    <property type="term" value="C:cytoplasm"/>
    <property type="evidence" value="ECO:0007669"/>
    <property type="project" value="TreeGrafter"/>
</dbReference>
<evidence type="ECO:0000256" key="3">
    <source>
        <dbReference type="ARBA" id="ARBA00022723"/>
    </source>
</evidence>
<evidence type="ECO:0000256" key="2">
    <source>
        <dbReference type="ARBA" id="ARBA00008423"/>
    </source>
</evidence>
<evidence type="ECO:0000256" key="1">
    <source>
        <dbReference type="ARBA" id="ARBA00004123"/>
    </source>
</evidence>
<keyword evidence="4" id="KW-0677">Repeat</keyword>
<keyword evidence="11" id="KW-1185">Reference proteome</keyword>
<dbReference type="GO" id="GO:0008270">
    <property type="term" value="F:zinc ion binding"/>
    <property type="evidence" value="ECO:0007669"/>
    <property type="project" value="UniProtKB-KW"/>
</dbReference>
<dbReference type="InterPro" id="IPR040366">
    <property type="entry name" value="Nab2/ZC3H14"/>
</dbReference>
<keyword evidence="7" id="KW-0539">Nucleus</keyword>
<dbReference type="Proteomes" id="UP000729402">
    <property type="component" value="Unassembled WGS sequence"/>
</dbReference>
<sequence length="146" mass="16762">MGREAEEQLLRRSLRLFAAEERYFHLDRRSPDAAALRAALADVLPRFLGSYTDDILAEYIVILICNGKHQYQTRDDLEAFLGDDSTKFVSWLWDYLSKRVLTSSGNSRIQHGPTNDTWKPNSKKNLQPAKSLSDDAHVVRILLHFS</sequence>
<comment type="subcellular location">
    <subcellularLocation>
        <location evidence="1">Nucleus</location>
    </subcellularLocation>
</comment>
<evidence type="ECO:0000256" key="4">
    <source>
        <dbReference type="ARBA" id="ARBA00022737"/>
    </source>
</evidence>